<feature type="domain" description="POP1 C-terminal" evidence="3">
    <location>
        <begin position="741"/>
        <end position="904"/>
    </location>
</feature>
<dbReference type="Pfam" id="PF08170">
    <property type="entry name" value="POPLD"/>
    <property type="match status" value="1"/>
</dbReference>
<feature type="region of interest" description="Disordered" evidence="1">
    <location>
        <begin position="794"/>
        <end position="835"/>
    </location>
</feature>
<feature type="compositionally biased region" description="Polar residues" evidence="1">
    <location>
        <begin position="599"/>
        <end position="613"/>
    </location>
</feature>
<dbReference type="AlphaFoldDB" id="A0A8T0ITB6"/>
<dbReference type="InterPro" id="IPR039182">
    <property type="entry name" value="Pop1"/>
</dbReference>
<evidence type="ECO:0000313" key="4">
    <source>
        <dbReference type="EMBL" id="KAG0586964.1"/>
    </source>
</evidence>
<dbReference type="Proteomes" id="UP000822688">
    <property type="component" value="Chromosome 2"/>
</dbReference>
<evidence type="ECO:0008006" key="6">
    <source>
        <dbReference type="Google" id="ProtNLM"/>
    </source>
</evidence>
<dbReference type="InterPro" id="IPR012590">
    <property type="entry name" value="POPLD_dom"/>
</dbReference>
<sequence>MTKIWGHWLPEGLPGRGRGSRAVVRWAKEAAVLQDASFYSAIELEGSWDSISKALQLVLEPAPQSEAYNESSDLYSGAKYGEAILYHLDRCPRGAIAPVTLISRPESKAGEERRVWLWVHAAAFEEAFACLQHLCQTQGLQCWSRKGQLGRLDLLGSKAASILKKVLHPVARQDTQEGCVEAISPSSCDTSTSISSLEDSRQFPGGAVIGMEVWDPRGRSHSNMTFQPSVLADAGSDGMEVEDMDIAVSNSGCPSTDNHADVKSSIIEPILQSNALERLQLASNREMWDRLDSMAHGNIVKPSSEKDLSTRRHKERLSYIQLNEVIENTNEELSAASESLKCPVLILKHASRRSSACGFSLILPIAWVRAFWVPLVFAGGHVIGLRERHWLYTDAQLSSFPHDYPECSSYDQHMARKAAEEQEAYSRKPPSKRGIWKSGLPDWNFENEAFPTYPENRSISQGVSRVESGAETSFDAICENSEEKTSNDTTVCPSSTGPDAPSAQFDYSTVHHVLTTESGAGISGVTEADVSMRDSGKPSNEALVPPSPCNLTAAEIIPRDAGDDCTSDPTIPAPMEVLHEGLTSDHTVGSREKHPPQTDCVSDSQPLASNTEGQNKERGSLTADMEASTSAQSARTLQEVSGHMEDPSTLKDESVRAAVGERKASEGGDNEKSSIFVARTRSTLQTVLRDCDLHHLPLLTGFRRSTESSDCPISPSLPILPRHPTWKLVGHGSTELAKKGCLVKVLIHAPRKGVFDSGAIIYLPLPSDVDSYFSSSQRWQGFDDPSFKQVQQSFLNKKKRKQKAKGEQKTTSALHDSTQPQSTVNPTDLPEPKSESYSLRVPIGIVTSGSVRGSTSSSAIGICELAALGVLRAKQLDPDEEAPSSEVFVLARNASSSMYRPALMIEDIL</sequence>
<comment type="caution">
    <text evidence="4">The sequence shown here is derived from an EMBL/GenBank/DDBJ whole genome shotgun (WGS) entry which is preliminary data.</text>
</comment>
<keyword evidence="5" id="KW-1185">Reference proteome</keyword>
<accession>A0A8T0ITB6</accession>
<name>A0A8T0ITB6_CERPU</name>
<reference evidence="4" key="1">
    <citation type="submission" date="2020-06" db="EMBL/GenBank/DDBJ databases">
        <title>WGS assembly of Ceratodon purpureus strain R40.</title>
        <authorList>
            <person name="Carey S.B."/>
            <person name="Jenkins J."/>
            <person name="Shu S."/>
            <person name="Lovell J.T."/>
            <person name="Sreedasyam A."/>
            <person name="Maumus F."/>
            <person name="Tiley G.P."/>
            <person name="Fernandez-Pozo N."/>
            <person name="Barry K."/>
            <person name="Chen C."/>
            <person name="Wang M."/>
            <person name="Lipzen A."/>
            <person name="Daum C."/>
            <person name="Saski C.A."/>
            <person name="Payton A.C."/>
            <person name="Mcbreen J.C."/>
            <person name="Conrad R.E."/>
            <person name="Kollar L.M."/>
            <person name="Olsson S."/>
            <person name="Huttunen S."/>
            <person name="Landis J.B."/>
            <person name="Wickett N.J."/>
            <person name="Johnson M.G."/>
            <person name="Rensing S.A."/>
            <person name="Grimwood J."/>
            <person name="Schmutz J."/>
            <person name="Mcdaniel S.F."/>
        </authorList>
    </citation>
    <scope>NUCLEOTIDE SEQUENCE</scope>
    <source>
        <strain evidence="4">R40</strain>
    </source>
</reference>
<dbReference type="InterPro" id="IPR055079">
    <property type="entry name" value="POP1_C"/>
</dbReference>
<proteinExistence type="predicted"/>
<evidence type="ECO:0000259" key="3">
    <source>
        <dbReference type="Pfam" id="PF22770"/>
    </source>
</evidence>
<evidence type="ECO:0000259" key="2">
    <source>
        <dbReference type="Pfam" id="PF08170"/>
    </source>
</evidence>
<gene>
    <name evidence="4" type="ORF">KC19_2G131200</name>
</gene>
<protein>
    <recommendedName>
        <fullName evidence="6">POPLD domain-containing protein</fullName>
    </recommendedName>
</protein>
<dbReference type="EMBL" id="CM026422">
    <property type="protein sequence ID" value="KAG0586964.1"/>
    <property type="molecule type" value="Genomic_DNA"/>
</dbReference>
<feature type="compositionally biased region" description="Basic and acidic residues" evidence="1">
    <location>
        <begin position="642"/>
        <end position="671"/>
    </location>
</feature>
<feature type="region of interest" description="Disordered" evidence="1">
    <location>
        <begin position="480"/>
        <end position="503"/>
    </location>
</feature>
<feature type="region of interest" description="Disordered" evidence="1">
    <location>
        <begin position="584"/>
        <end position="671"/>
    </location>
</feature>
<feature type="compositionally biased region" description="Basic and acidic residues" evidence="1">
    <location>
        <begin position="584"/>
        <end position="596"/>
    </location>
</feature>
<dbReference type="GO" id="GO:0005655">
    <property type="term" value="C:nucleolar ribonuclease P complex"/>
    <property type="evidence" value="ECO:0007669"/>
    <property type="project" value="InterPro"/>
</dbReference>
<dbReference type="PANTHER" id="PTHR22731:SF3">
    <property type="entry name" value="RIBONUCLEASES P_MRP PROTEIN SUBUNIT POP1"/>
    <property type="match status" value="1"/>
</dbReference>
<dbReference type="Pfam" id="PF22770">
    <property type="entry name" value="POP1_C"/>
    <property type="match status" value="1"/>
</dbReference>
<feature type="compositionally biased region" description="Polar residues" evidence="1">
    <location>
        <begin position="487"/>
        <end position="497"/>
    </location>
</feature>
<feature type="compositionally biased region" description="Polar residues" evidence="1">
    <location>
        <begin position="627"/>
        <end position="639"/>
    </location>
</feature>
<dbReference type="PANTHER" id="PTHR22731">
    <property type="entry name" value="RIBONUCLEASES P/MRP PROTEIN SUBUNIT POP1"/>
    <property type="match status" value="1"/>
</dbReference>
<evidence type="ECO:0000256" key="1">
    <source>
        <dbReference type="SAM" id="MobiDB-lite"/>
    </source>
</evidence>
<dbReference type="GO" id="GO:0000172">
    <property type="term" value="C:ribonuclease MRP complex"/>
    <property type="evidence" value="ECO:0007669"/>
    <property type="project" value="InterPro"/>
</dbReference>
<evidence type="ECO:0000313" key="5">
    <source>
        <dbReference type="Proteomes" id="UP000822688"/>
    </source>
</evidence>
<dbReference type="GO" id="GO:0001682">
    <property type="term" value="P:tRNA 5'-leader removal"/>
    <property type="evidence" value="ECO:0007669"/>
    <property type="project" value="InterPro"/>
</dbReference>
<organism evidence="4 5">
    <name type="scientific">Ceratodon purpureus</name>
    <name type="common">Fire moss</name>
    <name type="synonym">Dicranum purpureum</name>
    <dbReference type="NCBI Taxonomy" id="3225"/>
    <lineage>
        <taxon>Eukaryota</taxon>
        <taxon>Viridiplantae</taxon>
        <taxon>Streptophyta</taxon>
        <taxon>Embryophyta</taxon>
        <taxon>Bryophyta</taxon>
        <taxon>Bryophytina</taxon>
        <taxon>Bryopsida</taxon>
        <taxon>Dicranidae</taxon>
        <taxon>Pseudoditrichales</taxon>
        <taxon>Ditrichaceae</taxon>
        <taxon>Ceratodon</taxon>
    </lineage>
</organism>
<feature type="domain" description="POPLD" evidence="2">
    <location>
        <begin position="358"/>
        <end position="437"/>
    </location>
</feature>
<feature type="compositionally biased region" description="Polar residues" evidence="1">
    <location>
        <begin position="810"/>
        <end position="826"/>
    </location>
</feature>